<evidence type="ECO:0000313" key="1">
    <source>
        <dbReference type="EMBL" id="CAF1662576.1"/>
    </source>
</evidence>
<evidence type="ECO:0008006" key="3">
    <source>
        <dbReference type="Google" id="ProtNLM"/>
    </source>
</evidence>
<organism evidence="1 2">
    <name type="scientific">Adineta ricciae</name>
    <name type="common">Rotifer</name>
    <dbReference type="NCBI Taxonomy" id="249248"/>
    <lineage>
        <taxon>Eukaryota</taxon>
        <taxon>Metazoa</taxon>
        <taxon>Spiralia</taxon>
        <taxon>Gnathifera</taxon>
        <taxon>Rotifera</taxon>
        <taxon>Eurotatoria</taxon>
        <taxon>Bdelloidea</taxon>
        <taxon>Adinetida</taxon>
        <taxon>Adinetidae</taxon>
        <taxon>Adineta</taxon>
    </lineage>
</organism>
<protein>
    <recommendedName>
        <fullName evidence="3">B box-type domain-containing protein</fullName>
    </recommendedName>
</protein>
<evidence type="ECO:0000313" key="2">
    <source>
        <dbReference type="Proteomes" id="UP000663828"/>
    </source>
</evidence>
<dbReference type="Proteomes" id="UP000663828">
    <property type="component" value="Unassembled WGS sequence"/>
</dbReference>
<dbReference type="AlphaFoldDB" id="A0A816FJV1"/>
<sequence length="151" mass="16987">MLPNEAASAWKYQHKNSEDSPSSAISDLSPMKDLIDSSPFFECTTCSAQQRKVASKAVCYCQQCKSLQCATCEKEIHELIGSVEHQRVTVDEMFNGHCSVNTEHQATIHCPLCKLSFCHSCDETQHECFDGKVHKSQKYRNGQILPTRRSS</sequence>
<reference evidence="1" key="1">
    <citation type="submission" date="2021-02" db="EMBL/GenBank/DDBJ databases">
        <authorList>
            <person name="Nowell W R."/>
        </authorList>
    </citation>
    <scope>NUCLEOTIDE SEQUENCE</scope>
</reference>
<gene>
    <name evidence="1" type="ORF">XAT740_LOCUS57160</name>
</gene>
<proteinExistence type="predicted"/>
<comment type="caution">
    <text evidence="1">The sequence shown here is derived from an EMBL/GenBank/DDBJ whole genome shotgun (WGS) entry which is preliminary data.</text>
</comment>
<name>A0A816FJV1_ADIRI</name>
<keyword evidence="2" id="KW-1185">Reference proteome</keyword>
<accession>A0A816FJV1</accession>
<dbReference type="EMBL" id="CAJNOR010011614">
    <property type="protein sequence ID" value="CAF1662576.1"/>
    <property type="molecule type" value="Genomic_DNA"/>
</dbReference>